<evidence type="ECO:0000313" key="4">
    <source>
        <dbReference type="Proteomes" id="UP000204551"/>
    </source>
</evidence>
<evidence type="ECO:0000313" key="3">
    <source>
        <dbReference type="EMBL" id="ASO06529.1"/>
    </source>
</evidence>
<feature type="domain" description="UPF0261" evidence="2">
    <location>
        <begin position="197"/>
        <end position="411"/>
    </location>
</feature>
<dbReference type="PANTHER" id="PTHR31862">
    <property type="entry name" value="UPF0261 DOMAIN PROTEIN (AFU_ORTHOLOGUE AFUA_1G10120)"/>
    <property type="match status" value="1"/>
</dbReference>
<organism evidence="3 4">
    <name type="scientific">Arenibacter algicola</name>
    <dbReference type="NCBI Taxonomy" id="616991"/>
    <lineage>
        <taxon>Bacteria</taxon>
        <taxon>Pseudomonadati</taxon>
        <taxon>Bacteroidota</taxon>
        <taxon>Flavobacteriia</taxon>
        <taxon>Flavobacteriales</taxon>
        <taxon>Flavobacteriaceae</taxon>
        <taxon>Arenibacter</taxon>
    </lineage>
</organism>
<dbReference type="RefSeq" id="WP_232513960.1">
    <property type="nucleotide sequence ID" value="NZ_CP022515.1"/>
</dbReference>
<dbReference type="InterPro" id="IPR044122">
    <property type="entry name" value="UPF0261_N"/>
</dbReference>
<dbReference type="EMBL" id="CP022515">
    <property type="protein sequence ID" value="ASO06529.1"/>
    <property type="molecule type" value="Genomic_DNA"/>
</dbReference>
<dbReference type="KEGG" id="aalg:AREALGSMS7_03098"/>
<dbReference type="InterPro" id="IPR056778">
    <property type="entry name" value="UPF0261_C"/>
</dbReference>
<name>A0A221UYU1_9FLAO</name>
<dbReference type="InterPro" id="IPR051353">
    <property type="entry name" value="Tobamovirus_resist_UPF0261"/>
</dbReference>
<evidence type="ECO:0000259" key="2">
    <source>
        <dbReference type="Pfam" id="PF23189"/>
    </source>
</evidence>
<dbReference type="InterPro" id="IPR008322">
    <property type="entry name" value="UPF0261"/>
</dbReference>
<dbReference type="PANTHER" id="PTHR31862:SF1">
    <property type="entry name" value="UPF0261 DOMAIN PROTEIN (AFU_ORTHOLOGUE AFUA_1G10120)"/>
    <property type="match status" value="1"/>
</dbReference>
<dbReference type="Gene3D" id="3.40.50.12030">
    <property type="entry name" value="Uncharacterised protein family UPF0261, NC domain"/>
    <property type="match status" value="1"/>
</dbReference>
<dbReference type="CDD" id="cd15488">
    <property type="entry name" value="Tm-1-like"/>
    <property type="match status" value="1"/>
</dbReference>
<feature type="domain" description="UPF0261" evidence="1">
    <location>
        <begin position="14"/>
        <end position="187"/>
    </location>
</feature>
<sequence length="415" mass="44371">MNKKSNTNMQKEGSIIMVGCFDTKGEDFEYLYYCLLDLGVKVITINTGVLGSTDLFPVNFEAMEVALSGGSTLTDLRENKDRGSAIEVMGNGAATIVEDLFKMKKANGIIGMGGGGGTFIALKAMQTLPFGFPKICISTLATKDLSIHVGIKDITLMPSVVDVAGLNSISKVVMHQGAGAIVGMMQVSWSIDERQSKSIAISVFGNTTLCVDKCSELLRDQEYEVMAFHSVGVGGRTMEGLTMDGCIDAILDITTTELADELCGGICSAGPDRLTAAAKIGIPQIVVPGCMDMVNFGPLESVPEKYRDRQLFSWAPDVTLMRTNVEENRILGKTIAEKINKSKAPVTVLLPLGGLSKIGGPGEVFHAPAIDQELFSSLKSHANKNIKILEVNSNINTESFAAQAVKSLMEILISQ</sequence>
<dbReference type="Pfam" id="PF23189">
    <property type="entry name" value="UPF0261_C"/>
    <property type="match status" value="1"/>
</dbReference>
<dbReference type="Proteomes" id="UP000204551">
    <property type="component" value="Chromosome"/>
</dbReference>
<evidence type="ECO:0000259" key="1">
    <source>
        <dbReference type="Pfam" id="PF06792"/>
    </source>
</evidence>
<gene>
    <name evidence="3" type="ORF">AREALGSMS7_03098</name>
</gene>
<reference evidence="3 4" key="1">
    <citation type="submission" date="2017-07" db="EMBL/GenBank/DDBJ databases">
        <title>Genome Sequence of Arenibacter algicola Strain SMS7 Isolated from a culture of the Diatom Skeletonema marinoi.</title>
        <authorList>
            <person name="Topel M."/>
            <person name="Pinder M.I.M."/>
            <person name="Johansson O.N."/>
            <person name="Kourtchenko O."/>
            <person name="Godhe A."/>
            <person name="Clarke A.K."/>
        </authorList>
    </citation>
    <scope>NUCLEOTIDE SEQUENCE [LARGE SCALE GENOMIC DNA]</scope>
    <source>
        <strain evidence="3 4">SMS7</strain>
    </source>
</reference>
<dbReference type="Gene3D" id="3.40.50.12020">
    <property type="entry name" value="Uncharacterised protein family UPF0261, NN domain"/>
    <property type="match status" value="1"/>
</dbReference>
<dbReference type="PIRSF" id="PIRSF033271">
    <property type="entry name" value="UCP033271"/>
    <property type="match status" value="1"/>
</dbReference>
<accession>A0A221UYU1</accession>
<dbReference type="AlphaFoldDB" id="A0A221UYU1"/>
<dbReference type="Pfam" id="PF06792">
    <property type="entry name" value="UPF0261"/>
    <property type="match status" value="1"/>
</dbReference>
<dbReference type="NCBIfam" id="NF002674">
    <property type="entry name" value="PRK02399.1-2"/>
    <property type="match status" value="1"/>
</dbReference>
<proteinExistence type="predicted"/>
<protein>
    <submittedName>
        <fullName evidence="3">Transcriptional regulator</fullName>
    </submittedName>
</protein>